<dbReference type="Pfam" id="PF13086">
    <property type="entry name" value="AAA_11"/>
    <property type="match status" value="2"/>
</dbReference>
<feature type="domain" description="DNA2/NAM7 helicase helicase" evidence="3">
    <location>
        <begin position="1299"/>
        <end position="1338"/>
    </location>
</feature>
<evidence type="ECO:0000256" key="1">
    <source>
        <dbReference type="SAM" id="Coils"/>
    </source>
</evidence>
<dbReference type="InterPro" id="IPR047187">
    <property type="entry name" value="SF1_C_Upf1"/>
</dbReference>
<dbReference type="InterPro" id="IPR025103">
    <property type="entry name" value="DUF4011"/>
</dbReference>
<dbReference type="InterPro" id="IPR041677">
    <property type="entry name" value="DNA2/NAM7_AAA_11"/>
</dbReference>
<evidence type="ECO:0000259" key="5">
    <source>
        <dbReference type="Pfam" id="PF18741"/>
    </source>
</evidence>
<feature type="region of interest" description="Disordered" evidence="2">
    <location>
        <begin position="1723"/>
        <end position="1800"/>
    </location>
</feature>
<feature type="compositionally biased region" description="Low complexity" evidence="2">
    <location>
        <begin position="1723"/>
        <end position="1737"/>
    </location>
</feature>
<gene>
    <name evidence="6" type="ORF">J1C47_06875</name>
</gene>
<dbReference type="SUPFAM" id="SSF52540">
    <property type="entry name" value="P-loop containing nucleoside triphosphate hydrolases"/>
    <property type="match status" value="1"/>
</dbReference>
<dbReference type="InterPro" id="IPR045055">
    <property type="entry name" value="DNA2/NAM7-like"/>
</dbReference>
<feature type="compositionally biased region" description="Low complexity" evidence="2">
    <location>
        <begin position="1779"/>
        <end position="1788"/>
    </location>
</feature>
<keyword evidence="1" id="KW-0175">Coiled coil</keyword>
<feature type="domain" description="DNA2/NAM7 helicase helicase" evidence="3">
    <location>
        <begin position="391"/>
        <end position="503"/>
    </location>
</feature>
<dbReference type="RefSeq" id="WP_207349999.1">
    <property type="nucleotide sequence ID" value="NZ_JAFMPY010000005.1"/>
</dbReference>
<dbReference type="EMBL" id="JAFMPY010000005">
    <property type="protein sequence ID" value="MBO0903362.1"/>
    <property type="molecule type" value="Genomic_DNA"/>
</dbReference>
<dbReference type="Pfam" id="PF13195">
    <property type="entry name" value="DUF4011"/>
    <property type="match status" value="1"/>
</dbReference>
<dbReference type="Pfam" id="PF13087">
    <property type="entry name" value="AAA_12"/>
    <property type="match status" value="1"/>
</dbReference>
<dbReference type="InterPro" id="IPR041679">
    <property type="entry name" value="DNA2/NAM7-like_C"/>
</dbReference>
<evidence type="ECO:0000313" key="6">
    <source>
        <dbReference type="EMBL" id="MBO0903362.1"/>
    </source>
</evidence>
<dbReference type="InterPro" id="IPR049468">
    <property type="entry name" value="Restrct_endonuc-II-like_dom"/>
</dbReference>
<dbReference type="Gene3D" id="3.40.50.300">
    <property type="entry name" value="P-loop containing nucleotide triphosphate hydrolases"/>
    <property type="match status" value="3"/>
</dbReference>
<dbReference type="PANTHER" id="PTHR10887:SF495">
    <property type="entry name" value="HELICASE SENATAXIN ISOFORM X1-RELATED"/>
    <property type="match status" value="1"/>
</dbReference>
<protein>
    <submittedName>
        <fullName evidence="6">DUF4011 domain-containing protein</fullName>
    </submittedName>
</protein>
<dbReference type="Proteomes" id="UP000664288">
    <property type="component" value="Unassembled WGS sequence"/>
</dbReference>
<keyword evidence="7" id="KW-1185">Reference proteome</keyword>
<dbReference type="SUPFAM" id="SSF52980">
    <property type="entry name" value="Restriction endonuclease-like"/>
    <property type="match status" value="1"/>
</dbReference>
<dbReference type="Gene3D" id="3.40.960.10">
    <property type="entry name" value="VSR Endonuclease"/>
    <property type="match status" value="1"/>
</dbReference>
<dbReference type="InterPro" id="IPR027417">
    <property type="entry name" value="P-loop_NTPase"/>
</dbReference>
<evidence type="ECO:0000313" key="7">
    <source>
        <dbReference type="Proteomes" id="UP000664288"/>
    </source>
</evidence>
<feature type="domain" description="Restriction endonuclease type II-like" evidence="5">
    <location>
        <begin position="1605"/>
        <end position="1700"/>
    </location>
</feature>
<dbReference type="InterPro" id="IPR011335">
    <property type="entry name" value="Restrct_endonuc-II-like"/>
</dbReference>
<name>A0ABS3J119_9HYPH</name>
<dbReference type="CDD" id="cd18808">
    <property type="entry name" value="SF1_C_Upf1"/>
    <property type="match status" value="1"/>
</dbReference>
<evidence type="ECO:0000259" key="4">
    <source>
        <dbReference type="Pfam" id="PF13087"/>
    </source>
</evidence>
<feature type="coiled-coil region" evidence="1">
    <location>
        <begin position="9"/>
        <end position="36"/>
    </location>
</feature>
<feature type="domain" description="DNA2/NAM7 helicase-like C-terminal" evidence="4">
    <location>
        <begin position="1377"/>
        <end position="1561"/>
    </location>
</feature>
<evidence type="ECO:0000259" key="3">
    <source>
        <dbReference type="Pfam" id="PF13086"/>
    </source>
</evidence>
<dbReference type="PANTHER" id="PTHR10887">
    <property type="entry name" value="DNA2/NAM7 HELICASE FAMILY"/>
    <property type="match status" value="1"/>
</dbReference>
<organism evidence="6 7">
    <name type="scientific">Jiella sonneratiae</name>
    <dbReference type="NCBI Taxonomy" id="2816856"/>
    <lineage>
        <taxon>Bacteria</taxon>
        <taxon>Pseudomonadati</taxon>
        <taxon>Pseudomonadota</taxon>
        <taxon>Alphaproteobacteria</taxon>
        <taxon>Hyphomicrobiales</taxon>
        <taxon>Aurantimonadaceae</taxon>
        <taxon>Jiella</taxon>
    </lineage>
</organism>
<reference evidence="6 7" key="1">
    <citation type="submission" date="2021-03" db="EMBL/GenBank/DDBJ databases">
        <title>Whole genome sequence of Jiella sp. MQZ13P-4.</title>
        <authorList>
            <person name="Tuo L."/>
        </authorList>
    </citation>
    <scope>NUCLEOTIDE SEQUENCE [LARGE SCALE GENOMIC DNA]</scope>
    <source>
        <strain evidence="6 7">MQZ13P-4</strain>
    </source>
</reference>
<proteinExistence type="predicted"/>
<dbReference type="Pfam" id="PF18741">
    <property type="entry name" value="MTES_1575"/>
    <property type="match status" value="1"/>
</dbReference>
<comment type="caution">
    <text evidence="6">The sequence shown here is derived from an EMBL/GenBank/DDBJ whole genome shotgun (WGS) entry which is preliminary data.</text>
</comment>
<evidence type="ECO:0000256" key="2">
    <source>
        <dbReference type="SAM" id="MobiDB-lite"/>
    </source>
</evidence>
<sequence>MDSATEPNREAEAIDVAFQRREIERLREKLLDLTRRNGLLNFRHSRGGAFVRVVDELPDVLLARLRAGEMEFEPLPDPDSEPADERTEAFQNAMAIARLTDETYLAATAELGEAEADTEKLAEADEALRHRVRASLALPRLDGGRKLDIAELARANGFDPSFEVRLAPPADPELDAAAPAHLGDDRIRILLTRSQAERRLRTIFDRNRTLENETGIHTLQIAFGFVEWADPKQPSAGPYHAPLLTMPLGLRRRIVGGSYRFWASAPEAELTVNLALAELLKRDHGVVLPEAGEDETPEGYFARLAPALAGQKLLKLRRFVTIAVFPFPRMGLWADLDEAIWPGEGLVRHPGLARLLGGLATEGGASSFGVDHPIEDAAWRARVPPLVMPADVSQHSAILDAMEGKDLVVEGPPGTGKSQTIANLITAATGAGKRVLFLAEKRTALEAVAKRLEERGLGPTLLELHSEKTSKPEVMASLAAAIENRRETPPRLDGLRAEQQRESGLLRDYHAALQKRPDGHDGTVWQLIWQETALRRKLAGRMAETIRPGLAAGLELRGETMFRDAGDTLRELAAAATAVEERLDGLAVSPWHAARGLPVQPHQQEALLAELGEGLAPMLGAVVDAVAALGPSADGRSLTEEAAAALAAFCDGIAAVRLAADDRLAGFAFSHRLDAEVLARAERLADLSGERAAAVGDGLADPGRLAALEDRLAGLGFARTSIADLRRKALTAGEDARLLATLDARLRRRFAAFGEDLPAVAGSARTLAGLAAIRRRSGARAWDLMLHIANRRRRDHLEALAERSRKVEAELRRLAGTVDVGAASAVSSRELREIGETIGGAGMVARLFGGDFKRALARARTLAPGVDDRDRLQKLLFETAATSDEWAGILADEQGIAAFGTDWRGPQTDFAVIDEADACLQEVAAHLQRRGADHLLRAALGIPAADLEAEVMSDEEAALVERLSDGAALLALAEGLGGRARDYDDLAAEAERLGVVSDALLLDGETRLSGRLAAIESGIAALLAELGPEQRSAVEAAAADPDGARTAIEAAEAPPLRAFFGTGPAEDGAKRLAAVRELTANAAQLAARLAALDAACTPLCARLGASFQPIAAEAAIATRRERLDAALADSEGLKLHASLERYLEEAAATGVLALYEAQAAAGMPLAALPEILSLLRCQQALEGIFDDPASPIRRTTTGRLDTARGRFRDAETEIYRLEAENVLAVARARARKAPWGNDSGPVGTHTQLALITNEVGKKKRHVPIRQLVQRAGRALQALKPVLMMSPHALAQYGPPGTLEFDLVVIDEASQMKPEFAVGALARGGQSVIVGDQKQLPPTDFFAAQSDGDGDGDDDAGAADLAESVLDLASGRLPHKRRLRWHYRSQHPALIAFSNREFYDRELVIFPAASEDGLSGVRAIEIDGIYQANVNPREAERVIDEARRLIYEAAETGRDLSLGIATMNLKQRDLINAEFERLAASDPIVRAYVERWEKTVEPVFVKNLENVQGDERDVIVISTLFGPAEPGQRPKQNFGAINRAAGHRRLNVLFTRAKRAMIVVTSLKTGDIVPTATSSRGVKVFKGFLDYARGGAVYDDAEAGDAESPFEEFVAARLASAGYEVAHQIGVESFRIDLAVRHPDDPGVFIAGIECDGAPFHTGLTVRDRDIIRQQVLEGLGWSIWRVWSTDWYADPEGEAAKLVGFLDSRKAFVDSSRPAAFVAAKAEEAPAADGPAEVDPVSAPASDAAVGEAEMPPPSECLEAAPDDDPAASGAPQPPPAAVSPASAVAAGETPPPPRGRHIRRRHLDVYEVLPGLFEVRRDGIVLGEVERQSGVGVDRRLTAGSAPALPRFRGTPEGSEVTFTTTDIYEAFDRLDREAEPALPA</sequence>
<accession>A0ABS3J119</accession>